<feature type="compositionally biased region" description="Basic residues" evidence="1">
    <location>
        <begin position="1"/>
        <end position="13"/>
    </location>
</feature>
<sequence length="137" mass="15042">MPRASRSRSRSKPPRGSPSPSSSTAASSSSNSFTLTSINSALEDHLHLAAGLLESVQHSLLDNRYTRDLETILDDVNDVYVPPPSLQRILPHFHSIIALCVSSGMIQSILSVDLVFDYSVCSIGDDESKRNAYIYYQ</sequence>
<evidence type="ECO:0000313" key="2">
    <source>
        <dbReference type="EMBL" id="GMI29546.1"/>
    </source>
</evidence>
<gene>
    <name evidence="2" type="ORF">TeGR_g13085</name>
</gene>
<dbReference type="EMBL" id="BRYB01003044">
    <property type="protein sequence ID" value="GMI29546.1"/>
    <property type="molecule type" value="Genomic_DNA"/>
</dbReference>
<keyword evidence="3" id="KW-1185">Reference proteome</keyword>
<organism evidence="2 3">
    <name type="scientific">Tetraparma gracilis</name>
    <dbReference type="NCBI Taxonomy" id="2962635"/>
    <lineage>
        <taxon>Eukaryota</taxon>
        <taxon>Sar</taxon>
        <taxon>Stramenopiles</taxon>
        <taxon>Ochrophyta</taxon>
        <taxon>Bolidophyceae</taxon>
        <taxon>Parmales</taxon>
        <taxon>Triparmaceae</taxon>
        <taxon>Tetraparma</taxon>
    </lineage>
</organism>
<comment type="caution">
    <text evidence="2">The sequence shown here is derived from an EMBL/GenBank/DDBJ whole genome shotgun (WGS) entry which is preliminary data.</text>
</comment>
<evidence type="ECO:0000256" key="1">
    <source>
        <dbReference type="SAM" id="MobiDB-lite"/>
    </source>
</evidence>
<feature type="compositionally biased region" description="Low complexity" evidence="1">
    <location>
        <begin position="18"/>
        <end position="31"/>
    </location>
</feature>
<accession>A0ABQ6MPD8</accession>
<dbReference type="Proteomes" id="UP001165060">
    <property type="component" value="Unassembled WGS sequence"/>
</dbReference>
<evidence type="ECO:0000313" key="3">
    <source>
        <dbReference type="Proteomes" id="UP001165060"/>
    </source>
</evidence>
<proteinExistence type="predicted"/>
<feature type="region of interest" description="Disordered" evidence="1">
    <location>
        <begin position="1"/>
        <end position="31"/>
    </location>
</feature>
<name>A0ABQ6MPD8_9STRA</name>
<protein>
    <submittedName>
        <fullName evidence="2">Uncharacterized protein</fullName>
    </submittedName>
</protein>
<reference evidence="2 3" key="1">
    <citation type="journal article" date="2023" name="Commun. Biol.">
        <title>Genome analysis of Parmales, the sister group of diatoms, reveals the evolutionary specialization of diatoms from phago-mixotrophs to photoautotrophs.</title>
        <authorList>
            <person name="Ban H."/>
            <person name="Sato S."/>
            <person name="Yoshikawa S."/>
            <person name="Yamada K."/>
            <person name="Nakamura Y."/>
            <person name="Ichinomiya M."/>
            <person name="Sato N."/>
            <person name="Blanc-Mathieu R."/>
            <person name="Endo H."/>
            <person name="Kuwata A."/>
            <person name="Ogata H."/>
        </authorList>
    </citation>
    <scope>NUCLEOTIDE SEQUENCE [LARGE SCALE GENOMIC DNA]</scope>
</reference>